<reference evidence="1 2" key="1">
    <citation type="submission" date="2018-05" db="EMBL/GenBank/DDBJ databases">
        <title>Genomic Encyclopedia of Type Strains, Phase IV (KMG-IV): sequencing the most valuable type-strain genomes for metagenomic binning, comparative biology and taxonomic classification.</title>
        <authorList>
            <person name="Goeker M."/>
        </authorList>
    </citation>
    <scope>NUCLEOTIDE SEQUENCE [LARGE SCALE GENOMIC DNA]</scope>
    <source>
        <strain evidence="1 2">DSM 25134</strain>
    </source>
</reference>
<dbReference type="EMBL" id="QJKC01000005">
    <property type="protein sequence ID" value="PXX49001.1"/>
    <property type="molecule type" value="Genomic_DNA"/>
</dbReference>
<name>A0A318JH73_9NEIS</name>
<dbReference type="OrthoDB" id="8613246at2"/>
<organism evidence="1 2">
    <name type="scientific">Aquitalea magnusonii</name>
    <dbReference type="NCBI Taxonomy" id="332411"/>
    <lineage>
        <taxon>Bacteria</taxon>
        <taxon>Pseudomonadati</taxon>
        <taxon>Pseudomonadota</taxon>
        <taxon>Betaproteobacteria</taxon>
        <taxon>Neisseriales</taxon>
        <taxon>Chromobacteriaceae</taxon>
        <taxon>Aquitalea</taxon>
    </lineage>
</organism>
<dbReference type="Pfam" id="PF04883">
    <property type="entry name" value="HK97-gp10_like"/>
    <property type="match status" value="1"/>
</dbReference>
<evidence type="ECO:0000313" key="2">
    <source>
        <dbReference type="Proteomes" id="UP000248395"/>
    </source>
</evidence>
<dbReference type="AlphaFoldDB" id="A0A318JH73"/>
<dbReference type="RefSeq" id="WP_158527700.1">
    <property type="nucleotide sequence ID" value="NZ_LNQU01000270.1"/>
</dbReference>
<proteinExistence type="predicted"/>
<dbReference type="Proteomes" id="UP000248395">
    <property type="component" value="Unassembled WGS sequence"/>
</dbReference>
<dbReference type="InterPro" id="IPR010064">
    <property type="entry name" value="HK97-gp10_tail"/>
</dbReference>
<accession>A0A318JH73</accession>
<keyword evidence="2" id="KW-1185">Reference proteome</keyword>
<comment type="caution">
    <text evidence="1">The sequence shown here is derived from an EMBL/GenBank/DDBJ whole genome shotgun (WGS) entry which is preliminary data.</text>
</comment>
<protein>
    <submittedName>
        <fullName evidence="1">HK97 gp10 family phage protein</fullName>
    </submittedName>
</protein>
<sequence>MDIKVTADDQQQRVFLRLGSLGDSVSDRRALSKPLLAGVQIIQREAKQLAPRDSGFLRSQIIAWTNWRKTDAPLTGFVTVATRAKRMRNGQLKAQRLADKASKGRSSVVVTAFYGRFLEEGTEKMAAEPFMSPSVERVGEQATETVMAGARMVLLQLMEAKL</sequence>
<evidence type="ECO:0000313" key="1">
    <source>
        <dbReference type="EMBL" id="PXX49001.1"/>
    </source>
</evidence>
<dbReference type="NCBIfam" id="TIGR01725">
    <property type="entry name" value="phge_HK97_gp10"/>
    <property type="match status" value="1"/>
</dbReference>
<gene>
    <name evidence="1" type="ORF">DFR38_10537</name>
</gene>